<feature type="transmembrane region" description="Helical" evidence="1">
    <location>
        <begin position="470"/>
        <end position="489"/>
    </location>
</feature>
<dbReference type="InterPro" id="IPR001036">
    <property type="entry name" value="Acrflvin-R"/>
</dbReference>
<dbReference type="SUPFAM" id="SSF82866">
    <property type="entry name" value="Multidrug efflux transporter AcrB transmembrane domain"/>
    <property type="match status" value="2"/>
</dbReference>
<gene>
    <name evidence="2" type="ORF">SAMN05421636_10847</name>
</gene>
<dbReference type="Gene3D" id="3.30.70.1440">
    <property type="entry name" value="Multidrug efflux transporter AcrB pore domain"/>
    <property type="match status" value="1"/>
</dbReference>
<dbReference type="GO" id="GO:0005886">
    <property type="term" value="C:plasma membrane"/>
    <property type="evidence" value="ECO:0007669"/>
    <property type="project" value="TreeGrafter"/>
</dbReference>
<dbReference type="Gene3D" id="3.30.2090.10">
    <property type="entry name" value="Multidrug efflux transporter AcrB TolC docking domain, DN and DC subdomains"/>
    <property type="match status" value="2"/>
</dbReference>
<feature type="transmembrane region" description="Helical" evidence="1">
    <location>
        <begin position="397"/>
        <end position="418"/>
    </location>
</feature>
<dbReference type="Pfam" id="PF00873">
    <property type="entry name" value="ACR_tran"/>
    <property type="match status" value="1"/>
</dbReference>
<name>A0A1G7GAW6_9FLAO</name>
<evidence type="ECO:0000313" key="3">
    <source>
        <dbReference type="Proteomes" id="UP000199109"/>
    </source>
</evidence>
<reference evidence="2 3" key="1">
    <citation type="submission" date="2016-10" db="EMBL/GenBank/DDBJ databases">
        <authorList>
            <person name="de Groot N.N."/>
        </authorList>
    </citation>
    <scope>NUCLEOTIDE SEQUENCE [LARGE SCALE GENOMIC DNA]</scope>
    <source>
        <strain evidence="2 3">DSM 23421</strain>
    </source>
</reference>
<keyword evidence="3" id="KW-1185">Reference proteome</keyword>
<dbReference type="Gene3D" id="3.30.70.1320">
    <property type="entry name" value="Multidrug efflux transporter AcrB pore domain like"/>
    <property type="match status" value="1"/>
</dbReference>
<feature type="transmembrane region" description="Helical" evidence="1">
    <location>
        <begin position="438"/>
        <end position="458"/>
    </location>
</feature>
<dbReference type="EMBL" id="FNAO01000008">
    <property type="protein sequence ID" value="SDE85169.1"/>
    <property type="molecule type" value="Genomic_DNA"/>
</dbReference>
<feature type="transmembrane region" description="Helical" evidence="1">
    <location>
        <begin position="896"/>
        <end position="916"/>
    </location>
</feature>
<evidence type="ECO:0000256" key="1">
    <source>
        <dbReference type="SAM" id="Phobius"/>
    </source>
</evidence>
<dbReference type="PANTHER" id="PTHR32063:SF33">
    <property type="entry name" value="RND SUPERFAMILY EFFLUX PUMP PERMEASE COMPONENT"/>
    <property type="match status" value="1"/>
</dbReference>
<keyword evidence="1" id="KW-0472">Membrane</keyword>
<dbReference type="SUPFAM" id="SSF82693">
    <property type="entry name" value="Multidrug efflux transporter AcrB pore domain, PN1, PN2, PC1 and PC2 subdomains"/>
    <property type="match status" value="1"/>
</dbReference>
<evidence type="ECO:0000313" key="2">
    <source>
        <dbReference type="EMBL" id="SDE85169.1"/>
    </source>
</evidence>
<organism evidence="2 3">
    <name type="scientific">Pricia antarctica</name>
    <dbReference type="NCBI Taxonomy" id="641691"/>
    <lineage>
        <taxon>Bacteria</taxon>
        <taxon>Pseudomonadati</taxon>
        <taxon>Bacteroidota</taxon>
        <taxon>Flavobacteriia</taxon>
        <taxon>Flavobacteriales</taxon>
        <taxon>Flavobacteriaceae</taxon>
        <taxon>Pricia</taxon>
    </lineage>
</organism>
<dbReference type="Proteomes" id="UP000199109">
    <property type="component" value="Unassembled WGS sequence"/>
</dbReference>
<dbReference type="STRING" id="641691.SAMN05421636_10847"/>
<dbReference type="RefSeq" id="WP_091871241.1">
    <property type="nucleotide sequence ID" value="NZ_FNAO01000008.1"/>
</dbReference>
<keyword evidence="1" id="KW-1133">Transmembrane helix</keyword>
<protein>
    <submittedName>
        <fullName evidence="2">Multidrug efflux pump subunit AcrB</fullName>
    </submittedName>
</protein>
<feature type="transmembrane region" description="Helical" evidence="1">
    <location>
        <begin position="339"/>
        <end position="360"/>
    </location>
</feature>
<feature type="transmembrane region" description="Helical" evidence="1">
    <location>
        <begin position="872"/>
        <end position="889"/>
    </location>
</feature>
<keyword evidence="1" id="KW-0812">Transmembrane</keyword>
<dbReference type="PRINTS" id="PR00702">
    <property type="entry name" value="ACRIFLAVINRP"/>
</dbReference>
<feature type="transmembrane region" description="Helical" evidence="1">
    <location>
        <begin position="922"/>
        <end position="947"/>
    </location>
</feature>
<dbReference type="SUPFAM" id="SSF82714">
    <property type="entry name" value="Multidrug efflux transporter AcrB TolC docking domain, DN and DC subdomains"/>
    <property type="match status" value="2"/>
</dbReference>
<feature type="transmembrane region" description="Helical" evidence="1">
    <location>
        <begin position="968"/>
        <end position="987"/>
    </location>
</feature>
<proteinExistence type="predicted"/>
<accession>A0A1G7GAW6</accession>
<dbReference type="OrthoDB" id="9757876at2"/>
<sequence>MKEEEKIGKKQSRKEGVIGYMARNSIAVNLLMLVLLAGGIFTMYNIQKEVFPEFQLDFVEVSVAYPGASPAEVEQGILQPVEEAVRGVQGIKEVVSEAGEGSGDITIELVAGTERMKAFQDIDQAINRIRTFPDDIEQPEVRLQSRQRDVIQIGLYGEADVWTMRQLGERLRTLLLSDPAITQVELGNVPEYETRVEITSQVLQKYNLTLGRVAELIRQSSNDVPAGAVQTQSGEILLRMQERKQWAEEFGNIPIISSESGANVRLKDIAEITDGFEEIGFYGQFNQQNYVELRIFRIGDQSPLDIEEAALATLDEFQLPPGVEYRTDSNRASDYRERLSLLTENGVLAIVIVLIILTLFLEYRLAFWVMIGMMVSFVGGMMLLPLIGISINMISMFGFLVVLGIVVDDAIVVGENVYEYRQKGMSPMKAAIAGTKDVSFPVIFSIVTTIIAFVPLLFMPGETGKFWQPLPAVVIVILAVSLLEALFILPSHLGHLNKKKSKNRWVLKLEGWQRIFAKGFGRFIENRYRPFLDRCLEYRYITLSIAVALLIMVGGYGLSGHMGLIQMPEVAADEIEAGVRLPVGTTPDKAAKVARDISAATQRMFEEHDLYKVAEGIKTNVRGQNFIDVEIVMLPPDQRDITAAEVIALWRDNIGDIEGVDQITFEAERGPGGARQAISIDLSHANIDMLEKATAAFVERMEAFTNTRDVSDNYNKGKMQYDFKLLPQGRNLGLTSDEVGQQVRDGFFGALAMRQLRGMNEIEVRVKLPLKERKDIKNLENFLIRTPDGIEVPLMDVVDVEQREAFTSINRRDGRRVVNVGMDVEPANAVNRVIASVQEETLPQLRADFPGITWSFEGSQADMRESTDTLKAGFGIALFLIYVLLAVAFSSYIQPLIVMTAIPFGIVGAVIGHILLGYDLSLVSLMGVIALSGVVVNDSLIMIDYANKRRKAGDAIYKAIHEAGLRRFRPIILTTMTTFGGLAPIILENSSQAFYLIPMAISLGFGIVFATAIILVIVPCLYLTLEDVRLFIEKGRTVKQVDVSNTNPALADK</sequence>
<dbReference type="PANTHER" id="PTHR32063">
    <property type="match status" value="1"/>
</dbReference>
<dbReference type="Gene3D" id="3.30.70.1430">
    <property type="entry name" value="Multidrug efflux transporter AcrB pore domain"/>
    <property type="match status" value="2"/>
</dbReference>
<dbReference type="Gene3D" id="1.20.1640.10">
    <property type="entry name" value="Multidrug efflux transporter AcrB transmembrane domain"/>
    <property type="match status" value="2"/>
</dbReference>
<feature type="transmembrane region" description="Helical" evidence="1">
    <location>
        <begin position="21"/>
        <end position="44"/>
    </location>
</feature>
<feature type="transmembrane region" description="Helical" evidence="1">
    <location>
        <begin position="367"/>
        <end position="391"/>
    </location>
</feature>
<feature type="transmembrane region" description="Helical" evidence="1">
    <location>
        <begin position="993"/>
        <end position="1025"/>
    </location>
</feature>
<dbReference type="GO" id="GO:0042910">
    <property type="term" value="F:xenobiotic transmembrane transporter activity"/>
    <property type="evidence" value="ECO:0007669"/>
    <property type="project" value="TreeGrafter"/>
</dbReference>
<dbReference type="AlphaFoldDB" id="A0A1G7GAW6"/>
<feature type="transmembrane region" description="Helical" evidence="1">
    <location>
        <begin position="538"/>
        <end position="558"/>
    </location>
</feature>
<dbReference type="InterPro" id="IPR027463">
    <property type="entry name" value="AcrB_DN_DC_subdom"/>
</dbReference>